<dbReference type="STRING" id="137246.A0A401TTV1"/>
<feature type="domain" description="C1q" evidence="3">
    <location>
        <begin position="2"/>
        <end position="133"/>
    </location>
</feature>
<dbReference type="InterPro" id="IPR050392">
    <property type="entry name" value="Collagen/C1q_domain"/>
</dbReference>
<evidence type="ECO:0000313" key="4">
    <source>
        <dbReference type="EMBL" id="GCC46066.1"/>
    </source>
</evidence>
<dbReference type="AlphaFoldDB" id="A0A401TTV1"/>
<protein>
    <recommendedName>
        <fullName evidence="3">C1q domain-containing protein</fullName>
    </recommendedName>
</protein>
<dbReference type="InterPro" id="IPR001073">
    <property type="entry name" value="C1q_dom"/>
</dbReference>
<evidence type="ECO:0000256" key="2">
    <source>
        <dbReference type="ARBA" id="ARBA00022525"/>
    </source>
</evidence>
<evidence type="ECO:0000259" key="3">
    <source>
        <dbReference type="PROSITE" id="PS50871"/>
    </source>
</evidence>
<dbReference type="SMART" id="SM00110">
    <property type="entry name" value="C1Q"/>
    <property type="match status" value="1"/>
</dbReference>
<dbReference type="Gene3D" id="2.60.120.40">
    <property type="match status" value="1"/>
</dbReference>
<feature type="non-terminal residue" evidence="4">
    <location>
        <position position="1"/>
    </location>
</feature>
<gene>
    <name evidence="4" type="ORF">chiPu_0030042</name>
</gene>
<keyword evidence="5" id="KW-1185">Reference proteome</keyword>
<dbReference type="PANTHER" id="PTHR15427">
    <property type="entry name" value="EMILIN ELASTIN MICROFIBRIL INTERFACE-LOCATED PROTEIN ELASTIN MICROFIBRIL INTERFACER"/>
    <property type="match status" value="1"/>
</dbReference>
<reference evidence="4 5" key="1">
    <citation type="journal article" date="2018" name="Nat. Ecol. Evol.">
        <title>Shark genomes provide insights into elasmobranch evolution and the origin of vertebrates.</title>
        <authorList>
            <person name="Hara Y"/>
            <person name="Yamaguchi K"/>
            <person name="Onimaru K"/>
            <person name="Kadota M"/>
            <person name="Koyanagi M"/>
            <person name="Keeley SD"/>
            <person name="Tatsumi K"/>
            <person name="Tanaka K"/>
            <person name="Motone F"/>
            <person name="Kageyama Y"/>
            <person name="Nozu R"/>
            <person name="Adachi N"/>
            <person name="Nishimura O"/>
            <person name="Nakagawa R"/>
            <person name="Tanegashima C"/>
            <person name="Kiyatake I"/>
            <person name="Matsumoto R"/>
            <person name="Murakumo K"/>
            <person name="Nishida K"/>
            <person name="Terakita A"/>
            <person name="Kuratani S"/>
            <person name="Sato K"/>
            <person name="Hyodo S Kuraku.S."/>
        </authorList>
    </citation>
    <scope>NUCLEOTIDE SEQUENCE [LARGE SCALE GENOMIC DNA]</scope>
</reference>
<dbReference type="Proteomes" id="UP000287033">
    <property type="component" value="Unassembled WGS sequence"/>
</dbReference>
<evidence type="ECO:0000256" key="1">
    <source>
        <dbReference type="ARBA" id="ARBA00004613"/>
    </source>
</evidence>
<accession>A0A401TTV1</accession>
<proteinExistence type="predicted"/>
<dbReference type="PRINTS" id="PR00007">
    <property type="entry name" value="COMPLEMNTC1Q"/>
</dbReference>
<keyword evidence="2" id="KW-0964">Secreted</keyword>
<dbReference type="GO" id="GO:0005576">
    <property type="term" value="C:extracellular region"/>
    <property type="evidence" value="ECO:0007669"/>
    <property type="project" value="UniProtKB-SubCell"/>
</dbReference>
<name>A0A401TTV1_CHIPU</name>
<dbReference type="EMBL" id="BEZZ01173340">
    <property type="protein sequence ID" value="GCC46066.1"/>
    <property type="molecule type" value="Genomic_DNA"/>
</dbReference>
<sequence>AHDHHAALFAAAYSEGDAISITGVPFIFDQVTLNREEGYDNTTGIFTCPIQGVYSFVYSSFPGKGTATSVSLVKNNVEVSSIYSDLSEGNTQFSERTVLIFLAEGDKVCVQLKKGSVLRQAAYLNFHGYRVSD</sequence>
<comment type="subcellular location">
    <subcellularLocation>
        <location evidence="1">Secreted</location>
    </subcellularLocation>
</comment>
<dbReference type="InterPro" id="IPR008983">
    <property type="entry name" value="Tumour_necrosis_fac-like_dom"/>
</dbReference>
<evidence type="ECO:0000313" key="5">
    <source>
        <dbReference type="Proteomes" id="UP000287033"/>
    </source>
</evidence>
<dbReference type="Pfam" id="PF00386">
    <property type="entry name" value="C1q"/>
    <property type="match status" value="1"/>
</dbReference>
<dbReference type="PROSITE" id="PS50871">
    <property type="entry name" value="C1Q"/>
    <property type="match status" value="1"/>
</dbReference>
<dbReference type="SUPFAM" id="SSF49842">
    <property type="entry name" value="TNF-like"/>
    <property type="match status" value="1"/>
</dbReference>
<comment type="caution">
    <text evidence="4">The sequence shown here is derived from an EMBL/GenBank/DDBJ whole genome shotgun (WGS) entry which is preliminary data.</text>
</comment>
<dbReference type="OrthoDB" id="6154955at2759"/>
<organism evidence="4 5">
    <name type="scientific">Chiloscyllium punctatum</name>
    <name type="common">Brownbanded bambooshark</name>
    <name type="synonym">Hemiscyllium punctatum</name>
    <dbReference type="NCBI Taxonomy" id="137246"/>
    <lineage>
        <taxon>Eukaryota</taxon>
        <taxon>Metazoa</taxon>
        <taxon>Chordata</taxon>
        <taxon>Craniata</taxon>
        <taxon>Vertebrata</taxon>
        <taxon>Chondrichthyes</taxon>
        <taxon>Elasmobranchii</taxon>
        <taxon>Galeomorphii</taxon>
        <taxon>Galeoidea</taxon>
        <taxon>Orectolobiformes</taxon>
        <taxon>Hemiscylliidae</taxon>
        <taxon>Chiloscyllium</taxon>
    </lineage>
</organism>
<dbReference type="PANTHER" id="PTHR15427:SF40">
    <property type="entry name" value="MULTIMERIN-2 PRECURSOR"/>
    <property type="match status" value="1"/>
</dbReference>